<protein>
    <submittedName>
        <fullName evidence="7">RanBP2-type domain-containing protein</fullName>
    </submittedName>
</protein>
<evidence type="ECO:0000313" key="7">
    <source>
        <dbReference type="WBParaSite" id="Minc3s00048g02623"/>
    </source>
</evidence>
<dbReference type="InterPro" id="IPR001876">
    <property type="entry name" value="Znf_RanBP2"/>
</dbReference>
<sequence length="119" mass="13452">MSVDNWSCPNCTLINNIQEHCCKACLYSFNKNNRNGFLRKLKLPHFSVNSALEKLDSALDLITNSPGRSSTSQQNVQIYPQLNHSPAIWKCSSCSQLNNHSGKKCVWCNLARETGKFNF</sequence>
<organism evidence="6 7">
    <name type="scientific">Meloidogyne incognita</name>
    <name type="common">Southern root-knot nematode worm</name>
    <name type="synonym">Oxyuris incognita</name>
    <dbReference type="NCBI Taxonomy" id="6306"/>
    <lineage>
        <taxon>Eukaryota</taxon>
        <taxon>Metazoa</taxon>
        <taxon>Ecdysozoa</taxon>
        <taxon>Nematoda</taxon>
        <taxon>Chromadorea</taxon>
        <taxon>Rhabditida</taxon>
        <taxon>Tylenchina</taxon>
        <taxon>Tylenchomorpha</taxon>
        <taxon>Tylenchoidea</taxon>
        <taxon>Meloidogynidae</taxon>
        <taxon>Meloidogyninae</taxon>
        <taxon>Meloidogyne</taxon>
        <taxon>Meloidogyne incognita group</taxon>
    </lineage>
</organism>
<evidence type="ECO:0000256" key="2">
    <source>
        <dbReference type="ARBA" id="ARBA00022771"/>
    </source>
</evidence>
<dbReference type="Proteomes" id="UP000887563">
    <property type="component" value="Unplaced"/>
</dbReference>
<dbReference type="PROSITE" id="PS50199">
    <property type="entry name" value="ZF_RANBP2_2"/>
    <property type="match status" value="1"/>
</dbReference>
<evidence type="ECO:0000256" key="1">
    <source>
        <dbReference type="ARBA" id="ARBA00022723"/>
    </source>
</evidence>
<keyword evidence="1" id="KW-0479">Metal-binding</keyword>
<keyword evidence="6" id="KW-1185">Reference proteome</keyword>
<feature type="domain" description="RanBP2-type" evidence="5">
    <location>
        <begin position="85"/>
        <end position="114"/>
    </location>
</feature>
<evidence type="ECO:0000259" key="5">
    <source>
        <dbReference type="PROSITE" id="PS50199"/>
    </source>
</evidence>
<evidence type="ECO:0000256" key="3">
    <source>
        <dbReference type="ARBA" id="ARBA00022833"/>
    </source>
</evidence>
<dbReference type="PROSITE" id="PS01358">
    <property type="entry name" value="ZF_RANBP2_1"/>
    <property type="match status" value="2"/>
</dbReference>
<reference evidence="7" key="1">
    <citation type="submission" date="2022-11" db="UniProtKB">
        <authorList>
            <consortium name="WormBaseParasite"/>
        </authorList>
    </citation>
    <scope>IDENTIFICATION</scope>
</reference>
<accession>A0A914KMD8</accession>
<dbReference type="AlphaFoldDB" id="A0A914KMD8"/>
<dbReference type="WBParaSite" id="Minc3s00048g02623">
    <property type="protein sequence ID" value="Minc3s00048g02623"/>
    <property type="gene ID" value="Minc3s00048g02623"/>
</dbReference>
<evidence type="ECO:0000256" key="4">
    <source>
        <dbReference type="PROSITE-ProRule" id="PRU00322"/>
    </source>
</evidence>
<keyword evidence="2 4" id="KW-0863">Zinc-finger</keyword>
<evidence type="ECO:0000313" key="6">
    <source>
        <dbReference type="Proteomes" id="UP000887563"/>
    </source>
</evidence>
<proteinExistence type="predicted"/>
<dbReference type="GO" id="GO:0008270">
    <property type="term" value="F:zinc ion binding"/>
    <property type="evidence" value="ECO:0007669"/>
    <property type="project" value="UniProtKB-KW"/>
</dbReference>
<name>A0A914KMD8_MELIC</name>
<keyword evidence="3" id="KW-0862">Zinc</keyword>